<dbReference type="GeneID" id="39590583"/>
<dbReference type="EMBL" id="RSCE01000003">
    <property type="protein sequence ID" value="RSH84518.1"/>
    <property type="molecule type" value="Genomic_DNA"/>
</dbReference>
<evidence type="ECO:0000313" key="2">
    <source>
        <dbReference type="EMBL" id="RSH84518.1"/>
    </source>
</evidence>
<name>A0A427Y078_9TREE</name>
<protein>
    <recommendedName>
        <fullName evidence="4">Methyltransferase type 11 domain-containing protein</fullName>
    </recommendedName>
</protein>
<organism evidence="2 3">
    <name type="scientific">Apiotrichum porosum</name>
    <dbReference type="NCBI Taxonomy" id="105984"/>
    <lineage>
        <taxon>Eukaryota</taxon>
        <taxon>Fungi</taxon>
        <taxon>Dikarya</taxon>
        <taxon>Basidiomycota</taxon>
        <taxon>Agaricomycotina</taxon>
        <taxon>Tremellomycetes</taxon>
        <taxon>Trichosporonales</taxon>
        <taxon>Trichosporonaceae</taxon>
        <taxon>Apiotrichum</taxon>
    </lineage>
</organism>
<gene>
    <name evidence="2" type="ORF">EHS24_006040</name>
</gene>
<keyword evidence="1" id="KW-0812">Transmembrane</keyword>
<dbReference type="Gene3D" id="3.40.50.150">
    <property type="entry name" value="Vaccinia Virus protein VP39"/>
    <property type="match status" value="1"/>
</dbReference>
<accession>A0A427Y078</accession>
<evidence type="ECO:0008006" key="4">
    <source>
        <dbReference type="Google" id="ProtNLM"/>
    </source>
</evidence>
<evidence type="ECO:0000313" key="3">
    <source>
        <dbReference type="Proteomes" id="UP000279236"/>
    </source>
</evidence>
<sequence length="379" mass="42256">MNDVKNRIVKQIQQNPATAMNWLLVLACIPLVWRITYPLLPASITEPYAYWDPSLLNTAVDNRLPRWRNMGYWDNTTDFTAANEALARRLLTFADAKTTGNTLDMAHGEGESLLIHLKTGPPNRLDALTSLASETHASQILVGHWQEDYKDKTDVTWFTMSASYRANKDFDHPLNPMRGFTGSKRGGESEPEPEAGDVYRDAAEDQVIFDDADFVGEGDENIEAEHPAQASQAPEPYDLVYVLDAAYHFPPGIGYFAASVLPVLRPGSGVLAYTDVVPPPSFSKWPLSLVTGWVAPVAHLPNRNLNARPKTIEAYAEMLEKLGYVDVKIEDWSSHVFPGLSANLQNRGLFWTGVAQTVKYAHRFGWKFLAVRGVRPDKA</sequence>
<dbReference type="Proteomes" id="UP000279236">
    <property type="component" value="Unassembled WGS sequence"/>
</dbReference>
<proteinExistence type="predicted"/>
<keyword evidence="1" id="KW-1133">Transmembrane helix</keyword>
<feature type="transmembrane region" description="Helical" evidence="1">
    <location>
        <begin position="21"/>
        <end position="40"/>
    </location>
</feature>
<reference evidence="2 3" key="1">
    <citation type="submission" date="2018-11" db="EMBL/GenBank/DDBJ databases">
        <title>Genome sequence of Apiotrichum porosum DSM 27194.</title>
        <authorList>
            <person name="Aliyu H."/>
            <person name="Gorte O."/>
            <person name="Ochsenreither K."/>
        </authorList>
    </citation>
    <scope>NUCLEOTIDE SEQUENCE [LARGE SCALE GENOMIC DNA]</scope>
    <source>
        <strain evidence="2 3">DSM 27194</strain>
    </source>
</reference>
<dbReference type="InterPro" id="IPR029063">
    <property type="entry name" value="SAM-dependent_MTases_sf"/>
</dbReference>
<comment type="caution">
    <text evidence="2">The sequence shown here is derived from an EMBL/GenBank/DDBJ whole genome shotgun (WGS) entry which is preliminary data.</text>
</comment>
<dbReference type="SUPFAM" id="SSF53335">
    <property type="entry name" value="S-adenosyl-L-methionine-dependent methyltransferases"/>
    <property type="match status" value="1"/>
</dbReference>
<keyword evidence="3" id="KW-1185">Reference proteome</keyword>
<dbReference type="RefSeq" id="XP_028477966.1">
    <property type="nucleotide sequence ID" value="XM_028621514.1"/>
</dbReference>
<evidence type="ECO:0000256" key="1">
    <source>
        <dbReference type="SAM" id="Phobius"/>
    </source>
</evidence>
<keyword evidence="1" id="KW-0472">Membrane</keyword>
<dbReference type="OrthoDB" id="61390at2759"/>
<dbReference type="PROSITE" id="PS51257">
    <property type="entry name" value="PROKAR_LIPOPROTEIN"/>
    <property type="match status" value="1"/>
</dbReference>
<dbReference type="AlphaFoldDB" id="A0A427Y078"/>
<dbReference type="STRING" id="105984.A0A427Y078"/>